<dbReference type="EMBL" id="MTKS01000178">
    <property type="protein sequence ID" value="RWX51237.1"/>
    <property type="molecule type" value="Genomic_DNA"/>
</dbReference>
<feature type="binding site" evidence="3">
    <location>
        <begin position="253"/>
        <end position="254"/>
    </location>
    <ligand>
        <name>ATP</name>
        <dbReference type="ChEBI" id="CHEBI:30616"/>
    </ligand>
</feature>
<dbReference type="GO" id="GO:0005524">
    <property type="term" value="F:ATP binding"/>
    <property type="evidence" value="ECO:0007669"/>
    <property type="project" value="UniProtKB-KW"/>
</dbReference>
<dbReference type="InterPro" id="IPR025758">
    <property type="entry name" value="Fic/DOC_N"/>
</dbReference>
<keyword evidence="1" id="KW-0547">Nucleotide-binding</keyword>
<evidence type="ECO:0000259" key="4">
    <source>
        <dbReference type="PROSITE" id="PS51459"/>
    </source>
</evidence>
<dbReference type="Pfam" id="PF13784">
    <property type="entry name" value="Fic_N"/>
    <property type="match status" value="1"/>
</dbReference>
<protein>
    <submittedName>
        <fullName evidence="5">Fic family protein</fullName>
    </submittedName>
</protein>
<dbReference type="AlphaFoldDB" id="A0A444JDZ9"/>
<dbReference type="InterPro" id="IPR036597">
    <property type="entry name" value="Fido-like_dom_sf"/>
</dbReference>
<gene>
    <name evidence="5" type="ORF">VU01_11783</name>
</gene>
<evidence type="ECO:0000313" key="5">
    <source>
        <dbReference type="EMBL" id="RWX51237.1"/>
    </source>
</evidence>
<feature type="binding site" evidence="1">
    <location>
        <position position="253"/>
    </location>
    <ligand>
        <name>ATP</name>
        <dbReference type="ChEBI" id="CHEBI:30616"/>
    </ligand>
</feature>
<dbReference type="InterPro" id="IPR040198">
    <property type="entry name" value="Fido_containing"/>
</dbReference>
<dbReference type="InterPro" id="IPR003812">
    <property type="entry name" value="Fido"/>
</dbReference>
<accession>A0A444JDZ9</accession>
<feature type="binding site" evidence="1">
    <location>
        <begin position="216"/>
        <end position="222"/>
    </location>
    <ligand>
        <name>ATP</name>
        <dbReference type="ChEBI" id="CHEBI:30616"/>
    </ligand>
</feature>
<organism evidence="5 6">
    <name type="scientific">Candidatus Electrothrix marina</name>
    <dbReference type="NCBI Taxonomy" id="1859130"/>
    <lineage>
        <taxon>Bacteria</taxon>
        <taxon>Pseudomonadati</taxon>
        <taxon>Thermodesulfobacteriota</taxon>
        <taxon>Desulfobulbia</taxon>
        <taxon>Desulfobulbales</taxon>
        <taxon>Desulfobulbaceae</taxon>
        <taxon>Candidatus Electrothrix</taxon>
    </lineage>
</organism>
<dbReference type="PROSITE" id="PS51459">
    <property type="entry name" value="FIDO"/>
    <property type="match status" value="1"/>
</dbReference>
<reference evidence="5 6" key="1">
    <citation type="submission" date="2017-01" db="EMBL/GenBank/DDBJ databases">
        <title>The cable genome- insights into the physiology and evolution of filamentous bacteria capable of sulfide oxidation via long distance electron transfer.</title>
        <authorList>
            <person name="Schreiber L."/>
            <person name="Bjerg J.T."/>
            <person name="Boggild A."/>
            <person name="Van De Vossenberg J."/>
            <person name="Meysman F."/>
            <person name="Nielsen L.P."/>
            <person name="Schramm A."/>
            <person name="Kjeldsen K.U."/>
        </authorList>
    </citation>
    <scope>NUCLEOTIDE SEQUENCE [LARGE SCALE GENOMIC DNA]</scope>
    <source>
        <strain evidence="5">A5</strain>
    </source>
</reference>
<sequence length="377" mass="43303">MKFENFKSGVLAQQYRYKSFQPALINREWNWEDPRINVLLENATRSLGELNAYTAIVPDVDLFIHMHIIKEANTSSRIEGTRTEMDEAVLDSREINPESRDDWQEVQNYVAAMNSAIAGLNNLPLSLRLLRNTHQTLMQGVRGEQKTPGEFRRSQNWIGGTTLADAVFIPPHHNTVADLLADLEAFWHNEEIQVPHLIRIALSHYQFETIHPFLDGNGRIGRLLITLYLVNHGLLDKPALYLSAHLEKHRTAYYDALSQARKSNDIGHWCRFFLQAIISTAEHGKQTFRSILSLRQEVDKAVVTLGRRAENGRLLTMHLYKKPSVSVVGVMDLLDLKRNPAQGLIASFQDLELLTESTGYKRNRIFTFKRYLDIFKD</sequence>
<dbReference type="Pfam" id="PF02661">
    <property type="entry name" value="Fic"/>
    <property type="match status" value="1"/>
</dbReference>
<evidence type="ECO:0000313" key="6">
    <source>
        <dbReference type="Proteomes" id="UP000288892"/>
    </source>
</evidence>
<dbReference type="PIRSF" id="PIRSF038925">
    <property type="entry name" value="AMP-prot_trans"/>
    <property type="match status" value="1"/>
</dbReference>
<feature type="active site" evidence="2">
    <location>
        <position position="211"/>
    </location>
</feature>
<feature type="binding site" evidence="3">
    <location>
        <begin position="215"/>
        <end position="222"/>
    </location>
    <ligand>
        <name>ATP</name>
        <dbReference type="ChEBI" id="CHEBI:30616"/>
    </ligand>
</feature>
<evidence type="ECO:0000256" key="2">
    <source>
        <dbReference type="PIRSR" id="PIRSR640198-1"/>
    </source>
</evidence>
<dbReference type="PANTHER" id="PTHR13504">
    <property type="entry name" value="FIDO DOMAIN-CONTAINING PROTEIN DDB_G0283145"/>
    <property type="match status" value="1"/>
</dbReference>
<dbReference type="SUPFAM" id="SSF140931">
    <property type="entry name" value="Fic-like"/>
    <property type="match status" value="1"/>
</dbReference>
<name>A0A444JDZ9_9BACT</name>
<dbReference type="Gene3D" id="1.10.3290.10">
    <property type="entry name" value="Fido-like domain"/>
    <property type="match status" value="1"/>
</dbReference>
<feature type="domain" description="Fido" evidence="4">
    <location>
        <begin position="125"/>
        <end position="275"/>
    </location>
</feature>
<feature type="binding site" evidence="1">
    <location>
        <position position="79"/>
    </location>
    <ligand>
        <name>ATP</name>
        <dbReference type="ChEBI" id="CHEBI:30616"/>
    </ligand>
</feature>
<dbReference type="PANTHER" id="PTHR13504:SF38">
    <property type="entry name" value="FIDO DOMAIN-CONTAINING PROTEIN"/>
    <property type="match status" value="1"/>
</dbReference>
<dbReference type="InterPro" id="IPR026287">
    <property type="entry name" value="SoFic-like"/>
</dbReference>
<evidence type="ECO:0000256" key="1">
    <source>
        <dbReference type="PIRSR" id="PIRSR038925-1"/>
    </source>
</evidence>
<comment type="caution">
    <text evidence="5">The sequence shown here is derived from an EMBL/GenBank/DDBJ whole genome shotgun (WGS) entry which is preliminary data.</text>
</comment>
<evidence type="ECO:0000256" key="3">
    <source>
        <dbReference type="PIRSR" id="PIRSR640198-2"/>
    </source>
</evidence>
<keyword evidence="6" id="KW-1185">Reference proteome</keyword>
<feature type="binding site" evidence="1">
    <location>
        <position position="211"/>
    </location>
    <ligand>
        <name>ATP</name>
        <dbReference type="ChEBI" id="CHEBI:30616"/>
    </ligand>
</feature>
<proteinExistence type="predicted"/>
<keyword evidence="1" id="KW-0067">ATP-binding</keyword>
<dbReference type="Proteomes" id="UP000288892">
    <property type="component" value="Unassembled WGS sequence"/>
</dbReference>